<accession>A0A0D0L0E6</accession>
<dbReference type="CDD" id="cd02947">
    <property type="entry name" value="TRX_family"/>
    <property type="match status" value="1"/>
</dbReference>
<comment type="caution">
    <text evidence="2">The sequence shown here is derived from an EMBL/GenBank/DDBJ whole genome shotgun (WGS) entry which is preliminary data.</text>
</comment>
<dbReference type="Gene3D" id="3.40.30.10">
    <property type="entry name" value="Glutaredoxin"/>
    <property type="match status" value="1"/>
</dbReference>
<name>A0A0D0L0E6_9PSED</name>
<feature type="domain" description="Thioredoxin" evidence="1">
    <location>
        <begin position="3"/>
        <end position="106"/>
    </location>
</feature>
<dbReference type="InterPro" id="IPR013766">
    <property type="entry name" value="Thioredoxin_domain"/>
</dbReference>
<protein>
    <submittedName>
        <fullName evidence="2">Thioredoxin</fullName>
    </submittedName>
</protein>
<organism evidence="2 3">
    <name type="scientific">Pseudomonas fulva</name>
    <dbReference type="NCBI Taxonomy" id="47880"/>
    <lineage>
        <taxon>Bacteria</taxon>
        <taxon>Pseudomonadati</taxon>
        <taxon>Pseudomonadota</taxon>
        <taxon>Gammaproteobacteria</taxon>
        <taxon>Pseudomonadales</taxon>
        <taxon>Pseudomonadaceae</taxon>
        <taxon>Pseudomonas</taxon>
    </lineage>
</organism>
<proteinExistence type="predicted"/>
<dbReference type="Pfam" id="PF00085">
    <property type="entry name" value="Thioredoxin"/>
    <property type="match status" value="1"/>
</dbReference>
<evidence type="ECO:0000313" key="2">
    <source>
        <dbReference type="EMBL" id="KIQ04282.1"/>
    </source>
</evidence>
<dbReference type="RefSeq" id="WP_042552689.1">
    <property type="nucleotide sequence ID" value="NZ_JXQW01000008.1"/>
</dbReference>
<evidence type="ECO:0000313" key="3">
    <source>
        <dbReference type="Proteomes" id="UP000032068"/>
    </source>
</evidence>
<dbReference type="PROSITE" id="PS51352">
    <property type="entry name" value="THIOREDOXIN_2"/>
    <property type="match status" value="1"/>
</dbReference>
<sequence length="108" mass="11767">MSSEYSSTAPTAAEVRAKPGMTLIEFGTDWCGHCQAAQPLLAKVMPDYPEVTHLKIEDGSGRPLGRAFNVKLWPTLVFLRDGVEVTRLIRPTSVSPLEEALEQLVGEG</sequence>
<dbReference type="Proteomes" id="UP000032068">
    <property type="component" value="Unassembled WGS sequence"/>
</dbReference>
<dbReference type="OrthoDB" id="215495at2"/>
<evidence type="ECO:0000259" key="1">
    <source>
        <dbReference type="PROSITE" id="PS51352"/>
    </source>
</evidence>
<dbReference type="AlphaFoldDB" id="A0A0D0L0E6"/>
<dbReference type="SUPFAM" id="SSF52833">
    <property type="entry name" value="Thioredoxin-like"/>
    <property type="match status" value="1"/>
</dbReference>
<dbReference type="InterPro" id="IPR036249">
    <property type="entry name" value="Thioredoxin-like_sf"/>
</dbReference>
<dbReference type="EMBL" id="JXQW01000008">
    <property type="protein sequence ID" value="KIQ04282.1"/>
    <property type="molecule type" value="Genomic_DNA"/>
</dbReference>
<reference evidence="2 3" key="1">
    <citation type="submission" date="2014-12" db="EMBL/GenBank/DDBJ databases">
        <title>16Stimator: statistical estimation of ribosomal gene copy numbers from draft genome assemblies.</title>
        <authorList>
            <person name="Perisin M.A."/>
            <person name="Vetter M."/>
            <person name="Gilbert J.A."/>
            <person name="Bergelson J."/>
        </authorList>
    </citation>
    <scope>NUCLEOTIDE SEQUENCE [LARGE SCALE GENOMIC DNA]</scope>
    <source>
        <strain evidence="2 3">MEJ086</strain>
    </source>
</reference>
<gene>
    <name evidence="2" type="ORF">RU08_04875</name>
</gene>